<proteinExistence type="predicted"/>
<reference evidence="5" key="3">
    <citation type="submission" date="2022-06" db="UniProtKB">
        <authorList>
            <consortium name="EnsemblPlants"/>
        </authorList>
    </citation>
    <scope>IDENTIFICATION</scope>
</reference>
<evidence type="ECO:0000256" key="1">
    <source>
        <dbReference type="ARBA" id="ARBA00022722"/>
    </source>
</evidence>
<evidence type="ECO:0000313" key="5">
    <source>
        <dbReference type="EnsemblPlants" id="TuG1812G0700003684.01.T01"/>
    </source>
</evidence>
<dbReference type="CDD" id="cd06133">
    <property type="entry name" value="ERI-1_3'hExo_like"/>
    <property type="match status" value="1"/>
</dbReference>
<dbReference type="PANTHER" id="PTHR23044">
    <property type="entry name" value="3'-5' EXONUCLEASE ERI1-RELATED"/>
    <property type="match status" value="1"/>
</dbReference>
<keyword evidence="1" id="KW-0540">Nuclease</keyword>
<keyword evidence="6" id="KW-1185">Reference proteome</keyword>
<sequence length="339" mass="38602">MALARVSSSSRLLLLPSTTTTSSLLHSLLRPFSTSSVSARRLSHPRSLPIDASLTQASPLLPTAREEGEVAGAPRSTSRRPWKPTCLYYTQGRCTMMDDALHLEKFNHNLSVDLPVNASAADKVKPQKLDYFLVLDLEGKVEILEFPVVMIDAHSMEFIDSFHRFVRPTAMSEQRIEEYIEGKYGKFGVDRVWHDTAVPFGEVLREFEDWIGGHKLWKQKQGESLNSAAFVTCGNWDLKTKVPEQCKVSKIKLPSYFMEWINLKDIYLNFYNRRATGMMTMMRELQIPIVGSHHLGIDDAKNITRVVQRMLADGAVIQITARRQPDTSDVKFLFKNRIR</sequence>
<dbReference type="Gene3D" id="3.30.420.10">
    <property type="entry name" value="Ribonuclease H-like superfamily/Ribonuclease H"/>
    <property type="match status" value="1"/>
</dbReference>
<dbReference type="Proteomes" id="UP000015106">
    <property type="component" value="Chromosome 7"/>
</dbReference>
<dbReference type="GO" id="GO:0000175">
    <property type="term" value="F:3'-5'-RNA exonuclease activity"/>
    <property type="evidence" value="ECO:0007669"/>
    <property type="project" value="InterPro"/>
</dbReference>
<dbReference type="Pfam" id="PF00929">
    <property type="entry name" value="RNase_T"/>
    <property type="match status" value="1"/>
</dbReference>
<dbReference type="EnsemblPlants" id="TuG1812G0700003684.01.T01">
    <property type="protein sequence ID" value="TuG1812G0700003684.01.T01"/>
    <property type="gene ID" value="TuG1812G0700003684.01"/>
</dbReference>
<dbReference type="FunFam" id="3.30.420.10:FF:000096">
    <property type="entry name" value="Uncharacterized exonuclease domain-containing protein At3g15140"/>
    <property type="match status" value="1"/>
</dbReference>
<organism evidence="5 6">
    <name type="scientific">Triticum urartu</name>
    <name type="common">Red wild einkorn</name>
    <name type="synonym">Crithodium urartu</name>
    <dbReference type="NCBI Taxonomy" id="4572"/>
    <lineage>
        <taxon>Eukaryota</taxon>
        <taxon>Viridiplantae</taxon>
        <taxon>Streptophyta</taxon>
        <taxon>Embryophyta</taxon>
        <taxon>Tracheophyta</taxon>
        <taxon>Spermatophyta</taxon>
        <taxon>Magnoliopsida</taxon>
        <taxon>Liliopsida</taxon>
        <taxon>Poales</taxon>
        <taxon>Poaceae</taxon>
        <taxon>BOP clade</taxon>
        <taxon>Pooideae</taxon>
        <taxon>Triticodae</taxon>
        <taxon>Triticeae</taxon>
        <taxon>Triticinae</taxon>
        <taxon>Triticum</taxon>
    </lineage>
</organism>
<name>A0A8R7V694_TRIUA</name>
<reference evidence="5" key="2">
    <citation type="submission" date="2018-03" db="EMBL/GenBank/DDBJ databases">
        <title>The Triticum urartu genome reveals the dynamic nature of wheat genome evolution.</title>
        <authorList>
            <person name="Ling H."/>
            <person name="Ma B."/>
            <person name="Shi X."/>
            <person name="Liu H."/>
            <person name="Dong L."/>
            <person name="Sun H."/>
            <person name="Cao Y."/>
            <person name="Gao Q."/>
            <person name="Zheng S."/>
            <person name="Li Y."/>
            <person name="Yu Y."/>
            <person name="Du H."/>
            <person name="Qi M."/>
            <person name="Li Y."/>
            <person name="Yu H."/>
            <person name="Cui Y."/>
            <person name="Wang N."/>
            <person name="Chen C."/>
            <person name="Wu H."/>
            <person name="Zhao Y."/>
            <person name="Zhang J."/>
            <person name="Li Y."/>
            <person name="Zhou W."/>
            <person name="Zhang B."/>
            <person name="Hu W."/>
            <person name="Eijk M."/>
            <person name="Tang J."/>
            <person name="Witsenboer H."/>
            <person name="Zhao S."/>
            <person name="Li Z."/>
            <person name="Zhang A."/>
            <person name="Wang D."/>
            <person name="Liang C."/>
        </authorList>
    </citation>
    <scope>NUCLEOTIDE SEQUENCE [LARGE SCALE GENOMIC DNA]</scope>
    <source>
        <strain evidence="5">cv. G1812</strain>
    </source>
</reference>
<dbReference type="InterPro" id="IPR036397">
    <property type="entry name" value="RNaseH_sf"/>
</dbReference>
<dbReference type="Gramene" id="TuG1812G0700003684.01.T01">
    <property type="protein sequence ID" value="TuG1812G0700003684.01.T01"/>
    <property type="gene ID" value="TuG1812G0700003684.01"/>
</dbReference>
<dbReference type="InterPro" id="IPR047201">
    <property type="entry name" value="ERI-1_3'hExo-like"/>
</dbReference>
<keyword evidence="2" id="KW-0378">Hydrolase</keyword>
<dbReference type="AlphaFoldDB" id="A0A8R7V694"/>
<dbReference type="InterPro" id="IPR012337">
    <property type="entry name" value="RNaseH-like_sf"/>
</dbReference>
<accession>A0A8R7V694</accession>
<dbReference type="PANTHER" id="PTHR23044:SF61">
    <property type="entry name" value="3'-5' EXORIBONUCLEASE 1-RELATED"/>
    <property type="match status" value="1"/>
</dbReference>
<evidence type="ECO:0000259" key="4">
    <source>
        <dbReference type="SMART" id="SM00479"/>
    </source>
</evidence>
<dbReference type="GO" id="GO:0003676">
    <property type="term" value="F:nucleic acid binding"/>
    <property type="evidence" value="ECO:0007669"/>
    <property type="project" value="InterPro"/>
</dbReference>
<feature type="domain" description="Exonuclease" evidence="4">
    <location>
        <begin position="131"/>
        <end position="316"/>
    </location>
</feature>
<evidence type="ECO:0000256" key="2">
    <source>
        <dbReference type="ARBA" id="ARBA00022801"/>
    </source>
</evidence>
<keyword evidence="3" id="KW-0269">Exonuclease</keyword>
<dbReference type="SUPFAM" id="SSF53098">
    <property type="entry name" value="Ribonuclease H-like"/>
    <property type="match status" value="1"/>
</dbReference>
<evidence type="ECO:0000256" key="3">
    <source>
        <dbReference type="ARBA" id="ARBA00022839"/>
    </source>
</evidence>
<dbReference type="InterPro" id="IPR013520">
    <property type="entry name" value="Ribonucl_H"/>
</dbReference>
<reference evidence="6" key="1">
    <citation type="journal article" date="2013" name="Nature">
        <title>Draft genome of the wheat A-genome progenitor Triticum urartu.</title>
        <authorList>
            <person name="Ling H.Q."/>
            <person name="Zhao S."/>
            <person name="Liu D."/>
            <person name="Wang J."/>
            <person name="Sun H."/>
            <person name="Zhang C."/>
            <person name="Fan H."/>
            <person name="Li D."/>
            <person name="Dong L."/>
            <person name="Tao Y."/>
            <person name="Gao C."/>
            <person name="Wu H."/>
            <person name="Li Y."/>
            <person name="Cui Y."/>
            <person name="Guo X."/>
            <person name="Zheng S."/>
            <person name="Wang B."/>
            <person name="Yu K."/>
            <person name="Liang Q."/>
            <person name="Yang W."/>
            <person name="Lou X."/>
            <person name="Chen J."/>
            <person name="Feng M."/>
            <person name="Jian J."/>
            <person name="Zhang X."/>
            <person name="Luo G."/>
            <person name="Jiang Y."/>
            <person name="Liu J."/>
            <person name="Wang Z."/>
            <person name="Sha Y."/>
            <person name="Zhang B."/>
            <person name="Wu H."/>
            <person name="Tang D."/>
            <person name="Shen Q."/>
            <person name="Xue P."/>
            <person name="Zou S."/>
            <person name="Wang X."/>
            <person name="Liu X."/>
            <person name="Wang F."/>
            <person name="Yang Y."/>
            <person name="An X."/>
            <person name="Dong Z."/>
            <person name="Zhang K."/>
            <person name="Zhang X."/>
            <person name="Luo M.C."/>
            <person name="Dvorak J."/>
            <person name="Tong Y."/>
            <person name="Wang J."/>
            <person name="Yang H."/>
            <person name="Li Z."/>
            <person name="Wang D."/>
            <person name="Zhang A."/>
            <person name="Wang J."/>
        </authorList>
    </citation>
    <scope>NUCLEOTIDE SEQUENCE</scope>
    <source>
        <strain evidence="6">cv. G1812</strain>
    </source>
</reference>
<protein>
    <recommendedName>
        <fullName evidence="4">Exonuclease domain-containing protein</fullName>
    </recommendedName>
</protein>
<dbReference type="InterPro" id="IPR051274">
    <property type="entry name" value="3-5_Exoribonuclease"/>
</dbReference>
<dbReference type="SMART" id="SM00479">
    <property type="entry name" value="EXOIII"/>
    <property type="match status" value="1"/>
</dbReference>
<evidence type="ECO:0000313" key="6">
    <source>
        <dbReference type="Proteomes" id="UP000015106"/>
    </source>
</evidence>